<dbReference type="Ensembl" id="ENSUMAT00000025546.1">
    <property type="protein sequence ID" value="ENSUMAP00000021564.1"/>
    <property type="gene ID" value="ENSUMAG00000015762.1"/>
</dbReference>
<evidence type="ECO:0000256" key="1">
    <source>
        <dbReference type="SAM" id="MobiDB-lite"/>
    </source>
</evidence>
<dbReference type="GO" id="GO:0005576">
    <property type="term" value="C:extracellular region"/>
    <property type="evidence" value="ECO:0007669"/>
    <property type="project" value="TreeGrafter"/>
</dbReference>
<feature type="signal peptide" evidence="2">
    <location>
        <begin position="1"/>
        <end position="25"/>
    </location>
</feature>
<evidence type="ECO:0000313" key="3">
    <source>
        <dbReference type="Ensembl" id="ENSUMAP00000021564"/>
    </source>
</evidence>
<evidence type="ECO:0000256" key="2">
    <source>
        <dbReference type="SAM" id="SignalP"/>
    </source>
</evidence>
<keyword evidence="2" id="KW-0732">Signal</keyword>
<sequence>MLTEPAPLTMRLSLPLILLLLGAWAIPGGFGDRAPLTATAPQLDDEEKYSAHMPAHLRCDACRAVVYQLWGPRSEPGETSHRPRAQQGARAKHQRDDHRGPLAHQALQDMFALPGGVWRRPDLRSPPTRPRGSGDIAVWRTPRGLLGRGDRHKDRALVWLLPLPGQPLKRAGVSSGSAPLLSAGCLEGRKAMLLCAATPPPSSSFRTLGPHVWGVGWGKAFPLDSNKTQ</sequence>
<dbReference type="PANTHER" id="PTHR15881:SF2">
    <property type="entry name" value="MARGINAL ZONE B- AND B1-CELL-SPECIFIC PROTEIN"/>
    <property type="match status" value="1"/>
</dbReference>
<dbReference type="GO" id="GO:0034663">
    <property type="term" value="C:endoplasmic reticulum chaperone complex"/>
    <property type="evidence" value="ECO:0007669"/>
    <property type="project" value="TreeGrafter"/>
</dbReference>
<feature type="chain" id="PRO_5018968438" evidence="2">
    <location>
        <begin position="26"/>
        <end position="229"/>
    </location>
</feature>
<name>A0A452UKV5_URSMA</name>
<reference evidence="3" key="1">
    <citation type="submission" date="2019-03" db="UniProtKB">
        <authorList>
            <consortium name="Ensembl"/>
        </authorList>
    </citation>
    <scope>IDENTIFICATION</scope>
</reference>
<dbReference type="GeneTree" id="ENSGT00390000002716"/>
<gene>
    <name evidence="3" type="primary">MZB1</name>
</gene>
<organism evidence="3">
    <name type="scientific">Ursus maritimus</name>
    <name type="common">Polar bear</name>
    <name type="synonym">Thalarctos maritimus</name>
    <dbReference type="NCBI Taxonomy" id="29073"/>
    <lineage>
        <taxon>Eukaryota</taxon>
        <taxon>Metazoa</taxon>
        <taxon>Chordata</taxon>
        <taxon>Craniata</taxon>
        <taxon>Vertebrata</taxon>
        <taxon>Euteleostomi</taxon>
        <taxon>Mammalia</taxon>
        <taxon>Eutheria</taxon>
        <taxon>Laurasiatheria</taxon>
        <taxon>Carnivora</taxon>
        <taxon>Caniformia</taxon>
        <taxon>Ursidae</taxon>
        <taxon>Ursus</taxon>
    </lineage>
</organism>
<dbReference type="AlphaFoldDB" id="A0A452UKV5"/>
<dbReference type="InterPro" id="IPR052682">
    <property type="entry name" value="MZB1"/>
</dbReference>
<accession>A0A452UKV5</accession>
<protein>
    <submittedName>
        <fullName evidence="3">Marginal zone B and B1 cell specific protein</fullName>
    </submittedName>
</protein>
<feature type="region of interest" description="Disordered" evidence="1">
    <location>
        <begin position="73"/>
        <end position="99"/>
    </location>
</feature>
<dbReference type="GO" id="GO:0030888">
    <property type="term" value="P:regulation of B cell proliferation"/>
    <property type="evidence" value="ECO:0007669"/>
    <property type="project" value="TreeGrafter"/>
</dbReference>
<proteinExistence type="predicted"/>
<dbReference type="PANTHER" id="PTHR15881">
    <property type="entry name" value="MARGINAL ZONE B- AND B1-CELL-SPECIFIC PROTEIN"/>
    <property type="match status" value="1"/>
</dbReference>